<dbReference type="Pfam" id="PF01446">
    <property type="entry name" value="Rep_1"/>
    <property type="match status" value="1"/>
</dbReference>
<evidence type="ECO:0000313" key="4">
    <source>
        <dbReference type="Proteomes" id="UP001215461"/>
    </source>
</evidence>
<proteinExistence type="inferred from homology"/>
<keyword evidence="2" id="KW-0235">DNA replication</keyword>
<sequence>MTYIRKDMFKVLSYGNLLKEIKQDLKLEDVESCDLIHIGDEDYTKEEIETSEEIIAKWDFNKQNYFVW</sequence>
<accession>A0ABD4XLK9</accession>
<reference evidence="3 4" key="1">
    <citation type="submission" date="2020-03" db="EMBL/GenBank/DDBJ databases">
        <title>Comparative genomics of Weissella paramesenteroides.</title>
        <authorList>
            <person name="Kant R."/>
            <person name="Takala T."/>
            <person name="Saris P."/>
        </authorList>
    </citation>
    <scope>NUCLEOTIDE SEQUENCE [LARGE SCALE GENOMIC DNA]</scope>
    <source>
        <strain evidence="3 4">SJ27-4</strain>
    </source>
</reference>
<evidence type="ECO:0000256" key="2">
    <source>
        <dbReference type="ARBA" id="ARBA00022705"/>
    </source>
</evidence>
<dbReference type="EMBL" id="JAANXN010000020">
    <property type="protein sequence ID" value="MDF8372038.1"/>
    <property type="molecule type" value="Genomic_DNA"/>
</dbReference>
<comment type="caution">
    <text evidence="3">The sequence shown here is derived from an EMBL/GenBank/DDBJ whole genome shotgun (WGS) entry which is preliminary data.</text>
</comment>
<name>A0ABD4XLK9_WEIPA</name>
<evidence type="ECO:0000256" key="1">
    <source>
        <dbReference type="ARBA" id="ARBA00008909"/>
    </source>
</evidence>
<dbReference type="RefSeq" id="WP_277361761.1">
    <property type="nucleotide sequence ID" value="NZ_JAANXL010000011.1"/>
</dbReference>
<dbReference type="Proteomes" id="UP001215461">
    <property type="component" value="Unassembled WGS sequence"/>
</dbReference>
<gene>
    <name evidence="3" type="ORF">G9403_10475</name>
</gene>
<organism evidence="3 4">
    <name type="scientific">Weissella paramesenteroides</name>
    <name type="common">Leuconostoc paramesenteroides</name>
    <dbReference type="NCBI Taxonomy" id="1249"/>
    <lineage>
        <taxon>Bacteria</taxon>
        <taxon>Bacillati</taxon>
        <taxon>Bacillota</taxon>
        <taxon>Bacilli</taxon>
        <taxon>Lactobacillales</taxon>
        <taxon>Lactobacillaceae</taxon>
        <taxon>Weissella</taxon>
    </lineage>
</organism>
<evidence type="ECO:0000313" key="3">
    <source>
        <dbReference type="EMBL" id="MDF8372038.1"/>
    </source>
</evidence>
<protein>
    <submittedName>
        <fullName evidence="3">Protein rep</fullName>
    </submittedName>
</protein>
<dbReference type="GO" id="GO:0006260">
    <property type="term" value="P:DNA replication"/>
    <property type="evidence" value="ECO:0007669"/>
    <property type="project" value="UniProtKB-KW"/>
</dbReference>
<dbReference type="AlphaFoldDB" id="A0ABD4XLK9"/>
<dbReference type="InterPro" id="IPR000989">
    <property type="entry name" value="Rep"/>
</dbReference>
<comment type="similarity">
    <text evidence="1">Belongs to the Gram-positive plasmids replication protein type 1 family.</text>
</comment>